<keyword evidence="2 5" id="KW-0812">Transmembrane</keyword>
<accession>A0A1H3XA24</accession>
<dbReference type="STRING" id="152573.SAMN04488051_101164"/>
<name>A0A1H3XA24_ALKAM</name>
<evidence type="ECO:0000256" key="2">
    <source>
        <dbReference type="ARBA" id="ARBA00022692"/>
    </source>
</evidence>
<protein>
    <recommendedName>
        <fullName evidence="6">SHOCT domain-containing protein</fullName>
    </recommendedName>
</protein>
<dbReference type="OrthoDB" id="9808930at2"/>
<dbReference type="InterPro" id="IPR018649">
    <property type="entry name" value="SHOCT"/>
</dbReference>
<dbReference type="Proteomes" id="UP000198773">
    <property type="component" value="Unassembled WGS sequence"/>
</dbReference>
<evidence type="ECO:0000259" key="6">
    <source>
        <dbReference type="Pfam" id="PF09851"/>
    </source>
</evidence>
<dbReference type="RefSeq" id="WP_091338031.1">
    <property type="nucleotide sequence ID" value="NZ_FNRM01000001.1"/>
</dbReference>
<evidence type="ECO:0000313" key="7">
    <source>
        <dbReference type="EMBL" id="SDZ96209.1"/>
    </source>
</evidence>
<comment type="subcellular location">
    <subcellularLocation>
        <location evidence="1">Membrane</location>
        <topology evidence="1">Multi-pass membrane protein</topology>
    </subcellularLocation>
</comment>
<proteinExistence type="predicted"/>
<dbReference type="EMBL" id="FNRM01000001">
    <property type="protein sequence ID" value="SDZ96209.1"/>
    <property type="molecule type" value="Genomic_DNA"/>
</dbReference>
<feature type="transmembrane region" description="Helical" evidence="5">
    <location>
        <begin position="116"/>
        <end position="133"/>
    </location>
</feature>
<keyword evidence="4 5" id="KW-0472">Membrane</keyword>
<evidence type="ECO:0000313" key="8">
    <source>
        <dbReference type="Proteomes" id="UP000198773"/>
    </source>
</evidence>
<evidence type="ECO:0000256" key="3">
    <source>
        <dbReference type="ARBA" id="ARBA00022989"/>
    </source>
</evidence>
<feature type="transmembrane region" description="Helical" evidence="5">
    <location>
        <begin position="54"/>
        <end position="77"/>
    </location>
</feature>
<gene>
    <name evidence="7" type="ORF">SAMN04488051_101164</name>
</gene>
<dbReference type="InterPro" id="IPR019109">
    <property type="entry name" value="MamF_MmsF"/>
</dbReference>
<organism evidence="7 8">
    <name type="scientific">Alkalimonas amylolytica</name>
    <dbReference type="NCBI Taxonomy" id="152573"/>
    <lineage>
        <taxon>Bacteria</taxon>
        <taxon>Pseudomonadati</taxon>
        <taxon>Pseudomonadota</taxon>
        <taxon>Gammaproteobacteria</taxon>
        <taxon>Alkalimonas</taxon>
    </lineage>
</organism>
<sequence length="158" mass="18275">MDLQQLEKLNELREKGILTEQEYTEQKQKILSQSTISLQQFFLQTNHYTMLMHLAQLCAFILPILGWVVPLVMWLSRNEDATIDRHGKVIFNWILSFVLYCFIALLLTVIIIGFPILLALVICSIAFSVLGAIKAKEGIIQNYPLSIRFFRIDEVEET</sequence>
<evidence type="ECO:0000256" key="1">
    <source>
        <dbReference type="ARBA" id="ARBA00004141"/>
    </source>
</evidence>
<dbReference type="AlphaFoldDB" id="A0A1H3XA24"/>
<feature type="transmembrane region" description="Helical" evidence="5">
    <location>
        <begin position="89"/>
        <end position="110"/>
    </location>
</feature>
<reference evidence="7 8" key="1">
    <citation type="submission" date="2016-10" db="EMBL/GenBank/DDBJ databases">
        <authorList>
            <person name="de Groot N.N."/>
        </authorList>
    </citation>
    <scope>NUCLEOTIDE SEQUENCE [LARGE SCALE GENOMIC DNA]</scope>
    <source>
        <strain evidence="7 8">CGMCC 1.3430</strain>
    </source>
</reference>
<keyword evidence="8" id="KW-1185">Reference proteome</keyword>
<dbReference type="Pfam" id="PF09685">
    <property type="entry name" value="MamF_MmsF"/>
    <property type="match status" value="1"/>
</dbReference>
<keyword evidence="3 5" id="KW-1133">Transmembrane helix</keyword>
<evidence type="ECO:0000256" key="4">
    <source>
        <dbReference type="ARBA" id="ARBA00023136"/>
    </source>
</evidence>
<evidence type="ECO:0000256" key="5">
    <source>
        <dbReference type="SAM" id="Phobius"/>
    </source>
</evidence>
<dbReference type="Pfam" id="PF09851">
    <property type="entry name" value="SHOCT"/>
    <property type="match status" value="1"/>
</dbReference>
<feature type="domain" description="SHOCT" evidence="6">
    <location>
        <begin position="4"/>
        <end position="31"/>
    </location>
</feature>